<evidence type="ECO:0000313" key="3">
    <source>
        <dbReference type="Proteomes" id="UP000683511"/>
    </source>
</evidence>
<dbReference type="EMBL" id="CP021056">
    <property type="protein sequence ID" value="QXE25986.1"/>
    <property type="molecule type" value="Genomic_DNA"/>
</dbReference>
<dbReference type="PANTHER" id="PTHR46438:SF12">
    <property type="entry name" value="ALPHA_BETA-HYDROLASES SUPERFAMILY PROTEIN"/>
    <property type="match status" value="1"/>
</dbReference>
<name>A0A975TBX8_9NOST</name>
<feature type="domain" description="AB hydrolase-1" evidence="1">
    <location>
        <begin position="55"/>
        <end position="307"/>
    </location>
</feature>
<dbReference type="InterPro" id="IPR000073">
    <property type="entry name" value="AB_hydrolase_1"/>
</dbReference>
<dbReference type="SUPFAM" id="SSF53474">
    <property type="entry name" value="alpha/beta-Hydrolases"/>
    <property type="match status" value="1"/>
</dbReference>
<evidence type="ECO:0000313" key="2">
    <source>
        <dbReference type="EMBL" id="QXE25986.1"/>
    </source>
</evidence>
<gene>
    <name evidence="2" type="ORF">B6N60_04708</name>
</gene>
<dbReference type="PANTHER" id="PTHR46438">
    <property type="entry name" value="ALPHA/BETA-HYDROLASES SUPERFAMILY PROTEIN"/>
    <property type="match status" value="1"/>
</dbReference>
<evidence type="ECO:0000259" key="1">
    <source>
        <dbReference type="Pfam" id="PF12697"/>
    </source>
</evidence>
<reference evidence="2" key="1">
    <citation type="submission" date="2017-04" db="EMBL/GenBank/DDBJ databases">
        <title>Genome deletions in a multicellular cyanobacterial endosymbiont for morphological adaptation in marine diatoms.</title>
        <authorList>
            <person name="Wang Y."/>
            <person name="Gao H."/>
            <person name="Li R."/>
            <person name="Xu X."/>
        </authorList>
    </citation>
    <scope>NUCLEOTIDE SEQUENCE</scope>
    <source>
        <strain evidence="2">FACHB 800</strain>
    </source>
</reference>
<sequence>MPRIYLWGSSQIPNFIFKIQNPMTQSTQTFTSTYTWIWQGFPICYQMQGNSGPAVVLVHGFGASWWHWRKNIPVLAASCRVYALDLIGFGASAKPLPGEKITYSLETWGQQVADFCREVVGEAAFLVGNSIGCIAILQAATTNPDIVLGTALLNCSLRLLHDRKRPTLPWTKRFGAPLMQRLLSIQAVGQFFFSQLAKPQTVRKILLQAYANPQTVTDELVDILMAPTSDPGAVEVFLAFTSYSSGPLPEDLLPVLSCPAIILWGTADPWEPVELGRELANFPSVQKFIPLEGVGHCPQDEAPELVNPILQDWILGFSSAPN</sequence>
<dbReference type="Proteomes" id="UP000683511">
    <property type="component" value="Chromosome"/>
</dbReference>
<keyword evidence="2" id="KW-0378">Hydrolase</keyword>
<dbReference type="AlphaFoldDB" id="A0A975TBX8"/>
<dbReference type="InterPro" id="IPR000639">
    <property type="entry name" value="Epox_hydrolase-like"/>
</dbReference>
<dbReference type="InterPro" id="IPR029058">
    <property type="entry name" value="AB_hydrolase_fold"/>
</dbReference>
<dbReference type="GO" id="GO:0016787">
    <property type="term" value="F:hydrolase activity"/>
    <property type="evidence" value="ECO:0007669"/>
    <property type="project" value="UniProtKB-KW"/>
</dbReference>
<dbReference type="Gene3D" id="3.40.50.1820">
    <property type="entry name" value="alpha/beta hydrolase"/>
    <property type="match status" value="1"/>
</dbReference>
<dbReference type="KEGG" id="rsin:B6N60_04708"/>
<protein>
    <submittedName>
        <fullName evidence="2">Alpha/beta hydrolase fold protein</fullName>
    </submittedName>
</protein>
<organism evidence="2 3">
    <name type="scientific">Richelia sinica FACHB-800</name>
    <dbReference type="NCBI Taxonomy" id="1357546"/>
    <lineage>
        <taxon>Bacteria</taxon>
        <taxon>Bacillati</taxon>
        <taxon>Cyanobacteriota</taxon>
        <taxon>Cyanophyceae</taxon>
        <taxon>Nostocales</taxon>
        <taxon>Nostocaceae</taxon>
        <taxon>Richelia</taxon>
    </lineage>
</organism>
<dbReference type="PRINTS" id="PR00412">
    <property type="entry name" value="EPOXHYDRLASE"/>
</dbReference>
<dbReference type="Pfam" id="PF12697">
    <property type="entry name" value="Abhydrolase_6"/>
    <property type="match status" value="1"/>
</dbReference>
<proteinExistence type="predicted"/>
<accession>A0A975TBX8</accession>
<keyword evidence="3" id="KW-1185">Reference proteome</keyword>